<dbReference type="InterPro" id="IPR052559">
    <property type="entry name" value="V-haloperoxidase"/>
</dbReference>
<protein>
    <recommendedName>
        <fullName evidence="3">Phosphoesterase</fullName>
    </recommendedName>
</protein>
<dbReference type="AlphaFoldDB" id="A0A840E1W7"/>
<dbReference type="RefSeq" id="WP_246416189.1">
    <property type="nucleotide sequence ID" value="NZ_JACIFF010000001.1"/>
</dbReference>
<organism evidence="1 2">
    <name type="scientific">Neolewinella aquimaris</name>
    <dbReference type="NCBI Taxonomy" id="1835722"/>
    <lineage>
        <taxon>Bacteria</taxon>
        <taxon>Pseudomonadati</taxon>
        <taxon>Bacteroidota</taxon>
        <taxon>Saprospiria</taxon>
        <taxon>Saprospirales</taxon>
        <taxon>Lewinellaceae</taxon>
        <taxon>Neolewinella</taxon>
    </lineage>
</organism>
<dbReference type="CDD" id="cd03398">
    <property type="entry name" value="PAP2_haloperoxidase"/>
    <property type="match status" value="1"/>
</dbReference>
<evidence type="ECO:0008006" key="3">
    <source>
        <dbReference type="Google" id="ProtNLM"/>
    </source>
</evidence>
<dbReference type="Proteomes" id="UP000576209">
    <property type="component" value="Unassembled WGS sequence"/>
</dbReference>
<accession>A0A840E1W7</accession>
<dbReference type="EMBL" id="JACIFF010000001">
    <property type="protein sequence ID" value="MBB4077953.1"/>
    <property type="molecule type" value="Genomic_DNA"/>
</dbReference>
<sequence>MYWNSVNNMFSSLDLRAAALLLLCLMLASCGLDRQYTETEVATEWAKLSLAVTKGTPGNSPTYASRCLGYLGVTMYESVVNGYPERQSLVGQLSGLTHLPPADPGAEYFWPLALSAGQATMLRSLYNHTSDANKGSIDSLEAAVESFARGQVAGEVADRSIDFGRRIAEMIFEWSKSDGGHRAYLRNFNKAMVHPDRPGGWKPPLYAQSFSHHPLHPEWGTNRPFLPANYNMQRPEIIPYDTVPGSAYYEQFKVVYDTDRQLTRAQKEAALWWGDDPDETFTPPGHSYYIATLVLEQKQASLIECAETYARTGMAVADAFINCWKWKFEFFTERPNTFIPRFIDPKWESFWPDPPFPAFPSGHAIQASAAAAVLSDLHGDEQVIVDRAHEGRLRDEVRDVDFLPRNFSRLSDVARETADSRLYGGIHTPQDNDVGLERGAKIGANVNALRWTKG</sequence>
<gene>
    <name evidence="1" type="ORF">GGR28_000554</name>
</gene>
<dbReference type="PANTHER" id="PTHR34599">
    <property type="entry name" value="PEROXIDASE-RELATED"/>
    <property type="match status" value="1"/>
</dbReference>
<dbReference type="InterPro" id="IPR036938">
    <property type="entry name" value="PAP2/HPO_sf"/>
</dbReference>
<keyword evidence="2" id="KW-1185">Reference proteome</keyword>
<dbReference type="Gene3D" id="1.10.606.20">
    <property type="match status" value="1"/>
</dbReference>
<dbReference type="PANTHER" id="PTHR34599:SF1">
    <property type="entry name" value="PHOSPHATIDIC ACID PHOSPHATASE TYPE 2_HALOPEROXIDASE DOMAIN-CONTAINING PROTEIN"/>
    <property type="match status" value="1"/>
</dbReference>
<comment type="caution">
    <text evidence="1">The sequence shown here is derived from an EMBL/GenBank/DDBJ whole genome shotgun (WGS) entry which is preliminary data.</text>
</comment>
<evidence type="ECO:0000313" key="2">
    <source>
        <dbReference type="Proteomes" id="UP000576209"/>
    </source>
</evidence>
<name>A0A840E1W7_9BACT</name>
<dbReference type="SUPFAM" id="SSF48317">
    <property type="entry name" value="Acid phosphatase/Vanadium-dependent haloperoxidase"/>
    <property type="match status" value="1"/>
</dbReference>
<reference evidence="1 2" key="1">
    <citation type="submission" date="2020-08" db="EMBL/GenBank/DDBJ databases">
        <title>Genomic Encyclopedia of Type Strains, Phase IV (KMG-IV): sequencing the most valuable type-strain genomes for metagenomic binning, comparative biology and taxonomic classification.</title>
        <authorList>
            <person name="Goeker M."/>
        </authorList>
    </citation>
    <scope>NUCLEOTIDE SEQUENCE [LARGE SCALE GENOMIC DNA]</scope>
    <source>
        <strain evidence="1 2">DSM 105137</strain>
    </source>
</reference>
<evidence type="ECO:0000313" key="1">
    <source>
        <dbReference type="EMBL" id="MBB4077953.1"/>
    </source>
</evidence>
<proteinExistence type="predicted"/>